<organism evidence="5 6">
    <name type="scientific">Effrenium voratum</name>
    <dbReference type="NCBI Taxonomy" id="2562239"/>
    <lineage>
        <taxon>Eukaryota</taxon>
        <taxon>Sar</taxon>
        <taxon>Alveolata</taxon>
        <taxon>Dinophyceae</taxon>
        <taxon>Suessiales</taxon>
        <taxon>Symbiodiniaceae</taxon>
        <taxon>Effrenium</taxon>
    </lineage>
</organism>
<keyword evidence="6" id="KW-1185">Reference proteome</keyword>
<evidence type="ECO:0000313" key="6">
    <source>
        <dbReference type="Proteomes" id="UP001178507"/>
    </source>
</evidence>
<comment type="caution">
    <text evidence="5">The sequence shown here is derived from an EMBL/GenBank/DDBJ whole genome shotgun (WGS) entry which is preliminary data.</text>
</comment>
<evidence type="ECO:0000256" key="3">
    <source>
        <dbReference type="SAM" id="Phobius"/>
    </source>
</evidence>
<feature type="transmembrane region" description="Helical" evidence="3">
    <location>
        <begin position="175"/>
        <end position="197"/>
    </location>
</feature>
<feature type="transmembrane region" description="Helical" evidence="3">
    <location>
        <begin position="336"/>
        <end position="354"/>
    </location>
</feature>
<gene>
    <name evidence="5" type="ORF">EVOR1521_LOCUS3983</name>
</gene>
<keyword evidence="1" id="KW-0479">Metal-binding</keyword>
<dbReference type="PROSITE" id="PS50103">
    <property type="entry name" value="ZF_C3H1"/>
    <property type="match status" value="1"/>
</dbReference>
<dbReference type="AlphaFoldDB" id="A0AA36HTC2"/>
<keyword evidence="1" id="KW-0862">Zinc</keyword>
<dbReference type="Proteomes" id="UP001178507">
    <property type="component" value="Unassembled WGS sequence"/>
</dbReference>
<proteinExistence type="predicted"/>
<evidence type="ECO:0000259" key="4">
    <source>
        <dbReference type="PROSITE" id="PS50103"/>
    </source>
</evidence>
<evidence type="ECO:0000313" key="5">
    <source>
        <dbReference type="EMBL" id="CAJ1374425.1"/>
    </source>
</evidence>
<sequence length="366" mass="40987">MATPSPSGKISLAQFTTASTTTVYSVPSPKTTTVTLRNGTATTMAPLHMDPDDEDSSDDQCVPPHLRNPADAPQAPAGAIHPSLGSEGHEDGSCKRCCFFPRGRCTNGYNCEFCHYEHEKRMSCPCTSRLGAAAYLAKADEELSKYCPRDRVVCASSILWFIVPLYWSWRFCDFSVLLLLSTFATIFLTFAAFNFYLDGSRFTWKMWTDVAAVFILGTVQLLRTVLQANLVGTLTTMACAISFVLFFILNGLQINWANGLARVGADWIFTFITYRWSAVLACLSEAYGENFVHFHWTQPVVLSVIYYTHSMLMWYRAQNMKSEKGIHSCLTWPMNVYWLVESFMVVLVSCLFVFPPPSGMMFATAT</sequence>
<evidence type="ECO:0000256" key="1">
    <source>
        <dbReference type="PROSITE-ProRule" id="PRU00723"/>
    </source>
</evidence>
<dbReference type="InterPro" id="IPR000571">
    <property type="entry name" value="Znf_CCCH"/>
</dbReference>
<feature type="transmembrane region" description="Helical" evidence="3">
    <location>
        <begin position="204"/>
        <end position="222"/>
    </location>
</feature>
<keyword evidence="3" id="KW-1133">Transmembrane helix</keyword>
<name>A0AA36HTC2_9DINO</name>
<keyword evidence="1" id="KW-0863">Zinc-finger</keyword>
<feature type="zinc finger region" description="C3H1-type" evidence="1">
    <location>
        <begin position="96"/>
        <end position="118"/>
    </location>
</feature>
<reference evidence="5" key="1">
    <citation type="submission" date="2023-08" db="EMBL/GenBank/DDBJ databases">
        <authorList>
            <person name="Chen Y."/>
            <person name="Shah S."/>
            <person name="Dougan E. K."/>
            <person name="Thang M."/>
            <person name="Chan C."/>
        </authorList>
    </citation>
    <scope>NUCLEOTIDE SEQUENCE</scope>
</reference>
<feature type="transmembrane region" description="Helical" evidence="3">
    <location>
        <begin position="152"/>
        <end position="169"/>
    </location>
</feature>
<accession>A0AA36HTC2</accession>
<dbReference type="EMBL" id="CAUJNA010000250">
    <property type="protein sequence ID" value="CAJ1374425.1"/>
    <property type="molecule type" value="Genomic_DNA"/>
</dbReference>
<feature type="domain" description="C3H1-type" evidence="4">
    <location>
        <begin position="96"/>
        <end position="118"/>
    </location>
</feature>
<feature type="region of interest" description="Disordered" evidence="2">
    <location>
        <begin position="43"/>
        <end position="91"/>
    </location>
</feature>
<dbReference type="GO" id="GO:0008270">
    <property type="term" value="F:zinc ion binding"/>
    <property type="evidence" value="ECO:0007669"/>
    <property type="project" value="UniProtKB-KW"/>
</dbReference>
<evidence type="ECO:0000256" key="2">
    <source>
        <dbReference type="SAM" id="MobiDB-lite"/>
    </source>
</evidence>
<feature type="transmembrane region" description="Helical" evidence="3">
    <location>
        <begin position="256"/>
        <end position="276"/>
    </location>
</feature>
<feature type="transmembrane region" description="Helical" evidence="3">
    <location>
        <begin position="228"/>
        <end position="249"/>
    </location>
</feature>
<keyword evidence="3" id="KW-0472">Membrane</keyword>
<protein>
    <recommendedName>
        <fullName evidence="4">C3H1-type domain-containing protein</fullName>
    </recommendedName>
</protein>
<keyword evidence="3" id="KW-0812">Transmembrane</keyword>
<feature type="transmembrane region" description="Helical" evidence="3">
    <location>
        <begin position="296"/>
        <end position="315"/>
    </location>
</feature>